<dbReference type="SMART" id="SM00185">
    <property type="entry name" value="ARM"/>
    <property type="match status" value="7"/>
</dbReference>
<name>A0A8J2WUW7_9STRA</name>
<dbReference type="PANTHER" id="PTHR22895:SF0">
    <property type="entry name" value="ARMADILLO REPEAT-CONTAINING PROTEIN 6"/>
    <property type="match status" value="1"/>
</dbReference>
<dbReference type="Proteomes" id="UP000789595">
    <property type="component" value="Unassembled WGS sequence"/>
</dbReference>
<gene>
    <name evidence="3" type="ORF">PECAL_2P13180</name>
</gene>
<dbReference type="PROSITE" id="PS50020">
    <property type="entry name" value="WW_DOMAIN_2"/>
    <property type="match status" value="1"/>
</dbReference>
<evidence type="ECO:0000259" key="2">
    <source>
        <dbReference type="PROSITE" id="PS50020"/>
    </source>
</evidence>
<comment type="caution">
    <text evidence="3">The sequence shown here is derived from an EMBL/GenBank/DDBJ whole genome shotgun (WGS) entry which is preliminary data.</text>
</comment>
<dbReference type="InterPro" id="IPR000225">
    <property type="entry name" value="Armadillo"/>
</dbReference>
<evidence type="ECO:0000256" key="1">
    <source>
        <dbReference type="ARBA" id="ARBA00022737"/>
    </source>
</evidence>
<keyword evidence="4" id="KW-1185">Reference proteome</keyword>
<dbReference type="Gene3D" id="1.25.10.10">
    <property type="entry name" value="Leucine-rich Repeat Variant"/>
    <property type="match status" value="4"/>
</dbReference>
<dbReference type="InterPro" id="IPR011989">
    <property type="entry name" value="ARM-like"/>
</dbReference>
<dbReference type="SMART" id="SM00456">
    <property type="entry name" value="WW"/>
    <property type="match status" value="1"/>
</dbReference>
<accession>A0A8J2WUW7</accession>
<dbReference type="SUPFAM" id="SSF48371">
    <property type="entry name" value="ARM repeat"/>
    <property type="match status" value="4"/>
</dbReference>
<dbReference type="OrthoDB" id="187293at2759"/>
<dbReference type="Gene3D" id="2.20.70.10">
    <property type="match status" value="1"/>
</dbReference>
<dbReference type="EMBL" id="CAKKNE010000002">
    <property type="protein sequence ID" value="CAH0368259.1"/>
    <property type="molecule type" value="Genomic_DNA"/>
</dbReference>
<reference evidence="3" key="1">
    <citation type="submission" date="2021-11" db="EMBL/GenBank/DDBJ databases">
        <authorList>
            <consortium name="Genoscope - CEA"/>
            <person name="William W."/>
        </authorList>
    </citation>
    <scope>NUCLEOTIDE SEQUENCE</scope>
</reference>
<organism evidence="3 4">
    <name type="scientific">Pelagomonas calceolata</name>
    <dbReference type="NCBI Taxonomy" id="35677"/>
    <lineage>
        <taxon>Eukaryota</taxon>
        <taxon>Sar</taxon>
        <taxon>Stramenopiles</taxon>
        <taxon>Ochrophyta</taxon>
        <taxon>Pelagophyceae</taxon>
        <taxon>Pelagomonadales</taxon>
        <taxon>Pelagomonadaceae</taxon>
        <taxon>Pelagomonas</taxon>
    </lineage>
</organism>
<evidence type="ECO:0000313" key="4">
    <source>
        <dbReference type="Proteomes" id="UP000789595"/>
    </source>
</evidence>
<keyword evidence="1" id="KW-0677">Repeat</keyword>
<sequence>MRSPMNKENRHTTRTVVAKRGSVVLAPVPTAREPQRPRSQQTDAVLQLVTAVKDHLRFRQLATYAVDTFSKSLAPPNADWRAYVEAALDVDAANVVVSALDAHAGDKDVLGACATCLGRLAVDARHASQIADAGGVRSALRASAQCQACAVSVLCFADAMCAHPKSFAAVAAAAADVAGAITEEALAPGARVLVRLCGAEGLDEVLKAKRDVSAALLKTLEASADPASRAVGDAAKVLTAIIDADGKEASYLARKGAVDIFLDKIAFLEGDAAAARDVARLLARLVEGGVAELVKRLKSTGDARAAKLLAALAADGDLAAEIALCGGVRALVAALEGDLSAAALQAAVDALHRLAAYDLPAGAVEALLKCLARGPGDEACFKILRALNAIMRQRSVDAVSRIPKATEIVCRVVADRAKHGGVASEGCFYVSMVCDDDAEALGTCEGGVRAVRRALKAHPMDQLVQRRGLDALAGLARLKPALVAKKGGALLAVDAIVNFSGDARIVAQALTVLALVAAEDAYSVRDACPGADWLATLAPAAADHADVRAVRRAFAGVASRVATDADVRGVLKDLQDIAAVVTTGRDKAGLDRLARTAAAAAALGFCKEARRTLKEAAPSTVHVLTAVAGDARVDASTVRHLVTALAAMEDDGFAQDVLYDDALRAAVGVASSRCASPKTAATALDFVTRLALRSADDALAAGAAEAAAAVVACQAPRGDDAFARAAAAFPCLAALCATSELTASVAARNGAKPCVAALTRVTDCPAHRRAVRGCTEALRVLGRLGRTDLRGRASALDAVFAAMDVVEDAAFQAQAVRTASKLATDALARKAMQKLASVDAIKKLGRVLECRTDAPWAAEAVDILTKTLRRALHEEDHAKARACVVALHRSRKHATEDYAGMFLDELRRHPTRDVIRDTATLVSNEAFRAALISSDGVNVLLPLARDAALADAAERCLAVVAAHPRGAADLLKGGAARHACARLAEDPTSGGSSLLLGALAPHASAEQLRKAGAARAVRAGLLDDDDEARERACGLVKEMTHLRSDLLASAPRLVKLLGNDEESPRAAARAVDALCAGDDAVQLFVDLDTAHNMLGAMRRWPDDDELARTCAGVLARLSGGDGSGLSEVLASAATQCDRLPEALDDLVADLTLAGHLVLLPGAVDDAGPVLDVVALVLVRTTNGNALDAAMTLLARLLQVRDLPVDAAAAARSIKGAFPRAIARAAAAAVALGRRGAGGIRELHRQGVTEGLKRDARVGAATLSYLLDAAAADASALADETGAEAFAELLDAVPGRAGALAKAADTCAQALLEALPLLQDDAAAGQVVDALVTHAVAAPQAQAVPCRVEHVAALCRAREKLGKDDALSLHQATLATADGGKLCFGGYVPAFNDFVKGDLRGASSMRARNACEMVARGAGLGDADVNQALIEGRFPHALLDALKMPERLNDEAFAQNALYALRCLLEGGQTVDVAFDAARVVRAVAAAHPQNTYIGETARAVSTLIEEAQAGGPGARVAARLAALKAIHAAAADWTCALSDEGGDPYYYNGATKQSAWAQPAEHAALVAELDDLGDLMELCAGQVDPANCGALAACLSTHARDAVVSSRLAKVLEAVGRDDAVADLLCDVCGLEHLILGLEKASAPDHVLHVVALLDRVASLEKMRARLGTKQYITILNQVCLDHMGRGPIVEHVISIFGKLCTEEGAVAIQMEANVPYTLKWALQTHSAAKRLCEKCVLNASRLVAGNDDARTGYVCEQVTPELVASLETHNGDADFVVAVLKCFGAFSLHDPSILAMVSHGVTEKVVSATERHGDHAQLLRTAVELFGNLGAAEDDDLDARCTALLLEGGAVDAIGSILDSCRARIDGDALALIGACFDALYNLANDTNAAAAVVEGGLCEACVHCARVYDACDALVVQGVKLIGVLTYDSNAVQRLSRCGAAAVLADALRSRADDHDFVYDAILGLANLVTLDENAAAFRHDTKRLDALGDVLEAHGDDEDIATFALKALVRLAADDGISKAIAELVGKVARAAPDLAEKPQTLAFELIAHLAYVPENRVALVAQGGVRALLLALEGPSTASVLERALKTLDVLVAADVEYASVVLELNGRAAVERHVHETTRSVADMARRALETIDAVVGHQPRGQRAALRGLGMASGNNSRRASDVEPAGDPLGRYRAMLVAGSPFKEWAAGKSSARKIALAGDFTSLVTLSGGKVKTRLALNSLLRCDLGRGAAHAKKKMLSSTKVPGGKADACFVIKGLAENDVLCGECNSRADAVALKDALNALLRCAARWPHRLASG</sequence>
<dbReference type="PANTHER" id="PTHR22895">
    <property type="entry name" value="ARMADILLO REPEAT-CONTAINING PROTEIN 6"/>
    <property type="match status" value="1"/>
</dbReference>
<dbReference type="InterPro" id="IPR001202">
    <property type="entry name" value="WW_dom"/>
</dbReference>
<proteinExistence type="predicted"/>
<protein>
    <recommendedName>
        <fullName evidence="2">WW domain-containing protein</fullName>
    </recommendedName>
</protein>
<evidence type="ECO:0000313" key="3">
    <source>
        <dbReference type="EMBL" id="CAH0368259.1"/>
    </source>
</evidence>
<dbReference type="InterPro" id="IPR016024">
    <property type="entry name" value="ARM-type_fold"/>
</dbReference>
<dbReference type="CDD" id="cd00201">
    <property type="entry name" value="WW"/>
    <property type="match status" value="1"/>
</dbReference>
<feature type="domain" description="WW" evidence="2">
    <location>
        <begin position="1527"/>
        <end position="1561"/>
    </location>
</feature>